<accession>A0AAP2GCI9</accession>
<dbReference type="InterPro" id="IPR053865">
    <property type="entry name" value="DUF6934"/>
</dbReference>
<dbReference type="Pfam" id="PF22028">
    <property type="entry name" value="DUF6934"/>
    <property type="match status" value="1"/>
</dbReference>
<name>A0AAP2GCI9_9BACT</name>
<evidence type="ECO:0000313" key="2">
    <source>
        <dbReference type="Proteomes" id="UP001319180"/>
    </source>
</evidence>
<gene>
    <name evidence="1" type="ORF">KK078_06490</name>
</gene>
<dbReference type="EMBL" id="JAHESC010000006">
    <property type="protein sequence ID" value="MBT1686197.1"/>
    <property type="molecule type" value="Genomic_DNA"/>
</dbReference>
<evidence type="ECO:0000313" key="1">
    <source>
        <dbReference type="EMBL" id="MBT1686197.1"/>
    </source>
</evidence>
<dbReference type="AlphaFoldDB" id="A0AAP2GCI9"/>
<keyword evidence="2" id="KW-1185">Reference proteome</keyword>
<comment type="caution">
    <text evidence="1">The sequence shown here is derived from an EMBL/GenBank/DDBJ whole genome shotgun (WGS) entry which is preliminary data.</text>
</comment>
<reference evidence="1 2" key="1">
    <citation type="submission" date="2021-05" db="EMBL/GenBank/DDBJ databases">
        <title>A Polyphasic approach of four new species of the genus Ohtaekwangia: Ohtaekwangia histidinii sp. nov., Ohtaekwangia cretensis sp. nov., Ohtaekwangia indiensis sp. nov., Ohtaekwangia reichenbachii sp. nov. from diverse environment.</title>
        <authorList>
            <person name="Octaviana S."/>
        </authorList>
    </citation>
    <scope>NUCLEOTIDE SEQUENCE [LARGE SCALE GENOMIC DNA]</scope>
    <source>
        <strain evidence="1 2">PWU37</strain>
    </source>
</reference>
<organism evidence="1 2">
    <name type="scientific">Dawidia soli</name>
    <dbReference type="NCBI Taxonomy" id="2782352"/>
    <lineage>
        <taxon>Bacteria</taxon>
        <taxon>Pseudomonadati</taxon>
        <taxon>Bacteroidota</taxon>
        <taxon>Cytophagia</taxon>
        <taxon>Cytophagales</taxon>
        <taxon>Chryseotaleaceae</taxon>
        <taxon>Dawidia</taxon>
    </lineage>
</organism>
<protein>
    <submittedName>
        <fullName evidence="1">Uncharacterized protein</fullName>
    </submittedName>
</protein>
<dbReference type="RefSeq" id="WP_254089435.1">
    <property type="nucleotide sequence ID" value="NZ_JAHESC010000006.1"/>
</dbReference>
<sequence length="149" mass="17098">MNYPTYETIVAESYGHFDFTSIGRKGKVKKRIIFRQTSDKELVLLALVDVRKDGTFDDKVVTDNGDRDKILATVAKAIRFYTDKFPDKWIAFEGSTDARTRLYRVAIALHIVELSKHFIVRGALLNHTKTHPFSVGVPYVAFFIKKKIE</sequence>
<dbReference type="Proteomes" id="UP001319180">
    <property type="component" value="Unassembled WGS sequence"/>
</dbReference>
<proteinExistence type="predicted"/>